<dbReference type="InterPro" id="IPR029044">
    <property type="entry name" value="Nucleotide-diphossugar_trans"/>
</dbReference>
<dbReference type="GO" id="GO:0009103">
    <property type="term" value="P:lipopolysaccharide biosynthetic process"/>
    <property type="evidence" value="ECO:0007669"/>
    <property type="project" value="UniProtKB-KW"/>
</dbReference>
<evidence type="ECO:0000256" key="3">
    <source>
        <dbReference type="ARBA" id="ARBA00022679"/>
    </source>
</evidence>
<keyword evidence="7" id="KW-0472">Membrane</keyword>
<evidence type="ECO:0000256" key="5">
    <source>
        <dbReference type="ARBA" id="ARBA00022985"/>
    </source>
</evidence>
<dbReference type="EMBL" id="JSAN01000101">
    <property type="protein sequence ID" value="KIC71251.1"/>
    <property type="molecule type" value="Genomic_DNA"/>
</dbReference>
<evidence type="ECO:0000313" key="9">
    <source>
        <dbReference type="EMBL" id="KIC71251.1"/>
    </source>
</evidence>
<evidence type="ECO:0000256" key="7">
    <source>
        <dbReference type="ARBA" id="ARBA00023136"/>
    </source>
</evidence>
<dbReference type="PANTHER" id="PTHR48090:SF3">
    <property type="entry name" value="UNDECAPRENYL-PHOSPHATE 4-DEOXY-4-FORMAMIDO-L-ARABINOSE TRANSFERASE"/>
    <property type="match status" value="1"/>
</dbReference>
<dbReference type="PATRIC" id="fig|362787.3.peg.1592"/>
<comment type="caution">
    <text evidence="9">The sequence shown here is derived from an EMBL/GenBank/DDBJ whole genome shotgun (WGS) entry which is preliminary data.</text>
</comment>
<keyword evidence="2 9" id="KW-0328">Glycosyltransferase</keyword>
<keyword evidence="5" id="KW-0448">Lipopolysaccharide biosynthesis</keyword>
<dbReference type="AlphaFoldDB" id="A0A0C1JKZ9"/>
<dbReference type="PANTHER" id="PTHR48090">
    <property type="entry name" value="UNDECAPRENYL-PHOSPHATE 4-DEOXY-4-FORMAMIDO-L-ARABINOSE TRANSFERASE-RELATED"/>
    <property type="match status" value="1"/>
</dbReference>
<dbReference type="SUPFAM" id="SSF53448">
    <property type="entry name" value="Nucleotide-diphospho-sugar transferases"/>
    <property type="match status" value="1"/>
</dbReference>
<reference evidence="9 10" key="1">
    <citation type="journal article" date="2014" name="Mol. Biol. Evol.">
        <title>Massive expansion of Ubiquitination-related gene families within the Chlamydiae.</title>
        <authorList>
            <person name="Domman D."/>
            <person name="Collingro A."/>
            <person name="Lagkouvardos I."/>
            <person name="Gehre L."/>
            <person name="Weinmaier T."/>
            <person name="Rattei T."/>
            <person name="Subtil A."/>
            <person name="Horn M."/>
        </authorList>
    </citation>
    <scope>NUCLEOTIDE SEQUENCE [LARGE SCALE GENOMIC DNA]</scope>
    <source>
        <strain evidence="9 10">EI2</strain>
    </source>
</reference>
<name>A0A0C1JKZ9_9BACT</name>
<dbReference type="InterPro" id="IPR050256">
    <property type="entry name" value="Glycosyltransferase_2"/>
</dbReference>
<dbReference type="CDD" id="cd04187">
    <property type="entry name" value="DPM1_like_bac"/>
    <property type="match status" value="1"/>
</dbReference>
<proteinExistence type="predicted"/>
<evidence type="ECO:0000313" key="10">
    <source>
        <dbReference type="Proteomes" id="UP000031465"/>
    </source>
</evidence>
<gene>
    <name evidence="9" type="primary">arnC</name>
    <name evidence="9" type="ORF">DB44_EC00270</name>
</gene>
<keyword evidence="4" id="KW-0812">Transmembrane</keyword>
<protein>
    <submittedName>
        <fullName evidence="9">Undecaprenyl-phosphate 4-deoxy-4-formamido-L-arabinose transferase</fullName>
        <ecNumber evidence="9">2.4.2.53</ecNumber>
    </submittedName>
</protein>
<evidence type="ECO:0000256" key="4">
    <source>
        <dbReference type="ARBA" id="ARBA00022692"/>
    </source>
</evidence>
<dbReference type="EC" id="2.4.2.53" evidence="9"/>
<evidence type="ECO:0000256" key="6">
    <source>
        <dbReference type="ARBA" id="ARBA00022989"/>
    </source>
</evidence>
<evidence type="ECO:0000259" key="8">
    <source>
        <dbReference type="Pfam" id="PF00535"/>
    </source>
</evidence>
<dbReference type="GO" id="GO:0005886">
    <property type="term" value="C:plasma membrane"/>
    <property type="evidence" value="ECO:0007669"/>
    <property type="project" value="TreeGrafter"/>
</dbReference>
<dbReference type="Pfam" id="PF00535">
    <property type="entry name" value="Glycos_transf_2"/>
    <property type="match status" value="1"/>
</dbReference>
<keyword evidence="3 9" id="KW-0808">Transferase</keyword>
<organism evidence="9 10">
    <name type="scientific">Candidatus Protochlamydia amoebophila</name>
    <dbReference type="NCBI Taxonomy" id="362787"/>
    <lineage>
        <taxon>Bacteria</taxon>
        <taxon>Pseudomonadati</taxon>
        <taxon>Chlamydiota</taxon>
        <taxon>Chlamydiia</taxon>
        <taxon>Parachlamydiales</taxon>
        <taxon>Parachlamydiaceae</taxon>
        <taxon>Candidatus Protochlamydia</taxon>
    </lineage>
</organism>
<sequence>MKRFYLMSVYYSVVIPLKNEESNIEELIQELEPVMNQLRETWELICIDDGSTDNTKAILKKLNEEKGYLRSIFFKKNYGQSSAFEAGFKAAQGKFIITLDGDRQNDPTDIPKLIKEINTCDLVCGIRLNRKDSWSKRMISKGANFVRSRLCGDGMRDTGCSLKVYRASCFQKIKMYNGMHRFLPALFKIEGFEIKQIPVNHRERLKGKSNYNFFNRSLNTVSDLLAVCWMRKRHLHYQIEDDFSPKN</sequence>
<evidence type="ECO:0000256" key="2">
    <source>
        <dbReference type="ARBA" id="ARBA00022676"/>
    </source>
</evidence>
<dbReference type="Gene3D" id="3.90.550.10">
    <property type="entry name" value="Spore Coat Polysaccharide Biosynthesis Protein SpsA, Chain A"/>
    <property type="match status" value="1"/>
</dbReference>
<dbReference type="Proteomes" id="UP000031465">
    <property type="component" value="Unassembled WGS sequence"/>
</dbReference>
<evidence type="ECO:0000256" key="1">
    <source>
        <dbReference type="ARBA" id="ARBA00022475"/>
    </source>
</evidence>
<keyword evidence="1" id="KW-1003">Cell membrane</keyword>
<dbReference type="GO" id="GO:0099621">
    <property type="term" value="F:undecaprenyl-phosphate 4-deoxy-4-formamido-L-arabinose transferase activity"/>
    <property type="evidence" value="ECO:0007669"/>
    <property type="project" value="UniProtKB-EC"/>
</dbReference>
<accession>A0A0C1JKZ9</accession>
<dbReference type="InterPro" id="IPR001173">
    <property type="entry name" value="Glyco_trans_2-like"/>
</dbReference>
<keyword evidence="6" id="KW-1133">Transmembrane helix</keyword>
<feature type="domain" description="Glycosyltransferase 2-like" evidence="8">
    <location>
        <begin position="12"/>
        <end position="173"/>
    </location>
</feature>